<dbReference type="AlphaFoldDB" id="A0A841II33"/>
<sequence length="329" mass="34468">MRLLVLGGTDFVGWAVAEEALERGWDVTVFHRGTRPSPEGAAVLHGDRTAQDGLRALEKGEWDAVVDTWSAAPCAVAAAAQLLADRVGHHSYISSRSVYTFPSPLGADESWPTVDADPESDGTDYAADKRGGELAAEGAFGSRALAVRAGLILGPRENVGRLPWWLGRIARGGPFPAPGPADLPIQYVDARDLAAWTLDAAASGLSGPYNLVSPVGHATMGDLITACTEVTGSGAEPVWITPEQVAAAGVEPWTQLPVWVPPGEAHDAMHGSDVSRALAAGLRCRPVAETVADTWEWLTSLGGTAPQRSDRPVPGLPEGAEERLLAGAR</sequence>
<dbReference type="InterPro" id="IPR050177">
    <property type="entry name" value="Lipid_A_modif_metabolic_enz"/>
</dbReference>
<dbReference type="RefSeq" id="WP_184286255.1">
    <property type="nucleotide sequence ID" value="NZ_JACHJO010000001.1"/>
</dbReference>
<name>A0A841II33_9ACTN</name>
<dbReference type="Pfam" id="PF01370">
    <property type="entry name" value="Epimerase"/>
    <property type="match status" value="1"/>
</dbReference>
<reference evidence="3 4" key="1">
    <citation type="submission" date="2020-08" db="EMBL/GenBank/DDBJ databases">
        <title>Genomic Encyclopedia of Type Strains, Phase III (KMG-III): the genomes of soil and plant-associated and newly described type strains.</title>
        <authorList>
            <person name="Whitman W."/>
        </authorList>
    </citation>
    <scope>NUCLEOTIDE SEQUENCE [LARGE SCALE GENOMIC DNA]</scope>
    <source>
        <strain evidence="3 4">CECT 8712</strain>
    </source>
</reference>
<evidence type="ECO:0000313" key="4">
    <source>
        <dbReference type="Proteomes" id="UP000536604"/>
    </source>
</evidence>
<evidence type="ECO:0000259" key="2">
    <source>
        <dbReference type="Pfam" id="PF01370"/>
    </source>
</evidence>
<dbReference type="PANTHER" id="PTHR43245">
    <property type="entry name" value="BIFUNCTIONAL POLYMYXIN RESISTANCE PROTEIN ARNA"/>
    <property type="match status" value="1"/>
</dbReference>
<dbReference type="PANTHER" id="PTHR43245:SF13">
    <property type="entry name" value="UDP-D-APIOSE_UDP-D-XYLOSE SYNTHASE 2"/>
    <property type="match status" value="1"/>
</dbReference>
<dbReference type="InterPro" id="IPR036291">
    <property type="entry name" value="NAD(P)-bd_dom_sf"/>
</dbReference>
<dbReference type="Proteomes" id="UP000536604">
    <property type="component" value="Unassembled WGS sequence"/>
</dbReference>
<dbReference type="Gene3D" id="3.40.50.720">
    <property type="entry name" value="NAD(P)-binding Rossmann-like Domain"/>
    <property type="match status" value="1"/>
</dbReference>
<keyword evidence="4" id="KW-1185">Reference proteome</keyword>
<organism evidence="3 4">
    <name type="scientific">Nocardiopsis algeriensis</name>
    <dbReference type="NCBI Taxonomy" id="1478215"/>
    <lineage>
        <taxon>Bacteria</taxon>
        <taxon>Bacillati</taxon>
        <taxon>Actinomycetota</taxon>
        <taxon>Actinomycetes</taxon>
        <taxon>Streptosporangiales</taxon>
        <taxon>Nocardiopsidaceae</taxon>
        <taxon>Nocardiopsis</taxon>
    </lineage>
</organism>
<dbReference type="SUPFAM" id="SSF51735">
    <property type="entry name" value="NAD(P)-binding Rossmann-fold domains"/>
    <property type="match status" value="1"/>
</dbReference>
<dbReference type="EMBL" id="JACHJO010000001">
    <property type="protein sequence ID" value="MBB6118417.1"/>
    <property type="molecule type" value="Genomic_DNA"/>
</dbReference>
<evidence type="ECO:0000256" key="1">
    <source>
        <dbReference type="SAM" id="MobiDB-lite"/>
    </source>
</evidence>
<gene>
    <name evidence="3" type="ORF">FHS13_000345</name>
</gene>
<feature type="compositionally biased region" description="Basic and acidic residues" evidence="1">
    <location>
        <begin position="320"/>
        <end position="329"/>
    </location>
</feature>
<proteinExistence type="predicted"/>
<comment type="caution">
    <text evidence="3">The sequence shown here is derived from an EMBL/GenBank/DDBJ whole genome shotgun (WGS) entry which is preliminary data.</text>
</comment>
<accession>A0A841II33</accession>
<evidence type="ECO:0000313" key="3">
    <source>
        <dbReference type="EMBL" id="MBB6118417.1"/>
    </source>
</evidence>
<protein>
    <submittedName>
        <fullName evidence="3">Nucleoside-diphosphate-sugar epimerase</fullName>
    </submittedName>
</protein>
<dbReference type="InterPro" id="IPR001509">
    <property type="entry name" value="Epimerase_deHydtase"/>
</dbReference>
<feature type="domain" description="NAD-dependent epimerase/dehydratase" evidence="2">
    <location>
        <begin position="4"/>
        <end position="203"/>
    </location>
</feature>
<feature type="region of interest" description="Disordered" evidence="1">
    <location>
        <begin position="301"/>
        <end position="329"/>
    </location>
</feature>